<feature type="transmembrane region" description="Helical" evidence="1">
    <location>
        <begin position="20"/>
        <end position="48"/>
    </location>
</feature>
<dbReference type="OrthoDB" id="517134at2"/>
<comment type="caution">
    <text evidence="2">The sequence shown here is derived from an EMBL/GenBank/DDBJ whole genome shotgun (WGS) entry which is preliminary data.</text>
</comment>
<evidence type="ECO:0000256" key="1">
    <source>
        <dbReference type="SAM" id="Phobius"/>
    </source>
</evidence>
<reference evidence="2 3" key="1">
    <citation type="submission" date="2017-06" db="EMBL/GenBank/DDBJ databases">
        <title>Genome sequencing of cyanobaciteial culture collection at National Institute for Environmental Studies (NIES).</title>
        <authorList>
            <person name="Hirose Y."/>
            <person name="Shimura Y."/>
            <person name="Fujisawa T."/>
            <person name="Nakamura Y."/>
            <person name="Kawachi M."/>
        </authorList>
    </citation>
    <scope>NUCLEOTIDE SEQUENCE [LARGE SCALE GENOMIC DNA]</scope>
    <source>
        <strain evidence="2 3">NIES-4072</strain>
    </source>
</reference>
<evidence type="ECO:0000313" key="3">
    <source>
        <dbReference type="Proteomes" id="UP000245124"/>
    </source>
</evidence>
<dbReference type="EMBL" id="BDUD01000001">
    <property type="protein sequence ID" value="GBG21161.1"/>
    <property type="molecule type" value="Genomic_DNA"/>
</dbReference>
<organism evidence="2 3">
    <name type="scientific">Nostoc commune NIES-4072</name>
    <dbReference type="NCBI Taxonomy" id="2005467"/>
    <lineage>
        <taxon>Bacteria</taxon>
        <taxon>Bacillati</taxon>
        <taxon>Cyanobacteriota</taxon>
        <taxon>Cyanophyceae</taxon>
        <taxon>Nostocales</taxon>
        <taxon>Nostocaceae</taxon>
        <taxon>Nostoc</taxon>
    </lineage>
</organism>
<keyword evidence="1" id="KW-0812">Transmembrane</keyword>
<proteinExistence type="predicted"/>
<accession>A0A2R5FZ89</accession>
<feature type="transmembrane region" description="Helical" evidence="1">
    <location>
        <begin position="54"/>
        <end position="75"/>
    </location>
</feature>
<name>A0A2R5FZ89_NOSCO</name>
<gene>
    <name evidence="2" type="ORF">NIES4072_48440</name>
</gene>
<keyword evidence="3" id="KW-1185">Reference proteome</keyword>
<evidence type="ECO:0000313" key="2">
    <source>
        <dbReference type="EMBL" id="GBG21161.1"/>
    </source>
</evidence>
<dbReference type="Proteomes" id="UP000245124">
    <property type="component" value="Unassembled WGS sequence"/>
</dbReference>
<dbReference type="RefSeq" id="WP_109011112.1">
    <property type="nucleotide sequence ID" value="NZ_BDUD01000001.1"/>
</dbReference>
<protein>
    <submittedName>
        <fullName evidence="2">Uncharacterized protein</fullName>
    </submittedName>
</protein>
<keyword evidence="1" id="KW-1133">Transmembrane helix</keyword>
<dbReference type="AlphaFoldDB" id="A0A2R5FZ89"/>
<sequence>MKINHKNDENLLFKWFCQGLKYFLLTLLGLAIALVLSHVFGAASIAGMLLSTSLWILFVRIAVSLFCLFAIAMIVESWS</sequence>
<keyword evidence="1" id="KW-0472">Membrane</keyword>